<protein>
    <submittedName>
        <fullName evidence="1">Uncharacterized protein</fullName>
    </submittedName>
</protein>
<dbReference type="AlphaFoldDB" id="A0A2S4MIG3"/>
<keyword evidence="2" id="KW-1185">Reference proteome</keyword>
<reference evidence="1 2" key="1">
    <citation type="submission" date="2018-01" db="EMBL/GenBank/DDBJ databases">
        <title>Genomic Encyclopedia of Type Strains, Phase III (KMG-III): the genomes of soil and plant-associated and newly described type strains.</title>
        <authorList>
            <person name="Whitman W."/>
        </authorList>
    </citation>
    <scope>NUCLEOTIDE SEQUENCE [LARGE SCALE GENOMIC DNA]</scope>
    <source>
        <strain evidence="1 2">JCM 18070</strain>
    </source>
</reference>
<proteinExistence type="predicted"/>
<name>A0A2S4MIG3_9BURK</name>
<evidence type="ECO:0000313" key="1">
    <source>
        <dbReference type="EMBL" id="POR54543.1"/>
    </source>
</evidence>
<accession>A0A2S4MIG3</accession>
<dbReference type="OrthoDB" id="9028765at2"/>
<dbReference type="EMBL" id="PQGA01000002">
    <property type="protein sequence ID" value="POR54543.1"/>
    <property type="molecule type" value="Genomic_DNA"/>
</dbReference>
<dbReference type="RefSeq" id="WP_103703109.1">
    <property type="nucleotide sequence ID" value="NZ_PQGA01000002.1"/>
</dbReference>
<sequence length="98" mass="10633">MTQQNGGASGLRCRPGDIAQVIYSSNALLIGRFVLVEGWGAHDRWNVTLLGAPAFGREFGTGRPVIGRKTAFRDTSLRPLKSVEHMPKSSIRLESPVA</sequence>
<dbReference type="Proteomes" id="UP000237381">
    <property type="component" value="Unassembled WGS sequence"/>
</dbReference>
<gene>
    <name evidence="1" type="ORF">B0G62_102151</name>
</gene>
<organism evidence="1 2">
    <name type="scientific">Paraburkholderia eburnea</name>
    <dbReference type="NCBI Taxonomy" id="1189126"/>
    <lineage>
        <taxon>Bacteria</taxon>
        <taxon>Pseudomonadati</taxon>
        <taxon>Pseudomonadota</taxon>
        <taxon>Betaproteobacteria</taxon>
        <taxon>Burkholderiales</taxon>
        <taxon>Burkholderiaceae</taxon>
        <taxon>Paraburkholderia</taxon>
    </lineage>
</organism>
<comment type="caution">
    <text evidence="1">The sequence shown here is derived from an EMBL/GenBank/DDBJ whole genome shotgun (WGS) entry which is preliminary data.</text>
</comment>
<evidence type="ECO:0000313" key="2">
    <source>
        <dbReference type="Proteomes" id="UP000237381"/>
    </source>
</evidence>